<dbReference type="SUPFAM" id="SSF63829">
    <property type="entry name" value="Calcium-dependent phosphotriesterase"/>
    <property type="match status" value="1"/>
</dbReference>
<reference evidence="2 3" key="1">
    <citation type="submission" date="2020-06" db="EMBL/GenBank/DDBJ databases">
        <title>Actinomadura xiongansis sp. nov., isolated from soil of Baiyangdian.</title>
        <authorList>
            <person name="Zhang X."/>
        </authorList>
    </citation>
    <scope>NUCLEOTIDE SEQUENCE [LARGE SCALE GENOMIC DNA]</scope>
    <source>
        <strain evidence="2 3">HBUM206468</strain>
    </source>
</reference>
<feature type="signal peptide" evidence="1">
    <location>
        <begin position="1"/>
        <end position="22"/>
    </location>
</feature>
<dbReference type="RefSeq" id="WP_187247773.1">
    <property type="nucleotide sequence ID" value="NZ_BAAAOK010000031.1"/>
</dbReference>
<proteinExistence type="predicted"/>
<keyword evidence="3" id="KW-1185">Reference proteome</keyword>
<comment type="caution">
    <text evidence="2">The sequence shown here is derived from an EMBL/GenBank/DDBJ whole genome shotgun (WGS) entry which is preliminary data.</text>
</comment>
<name>A0ABR7M0T7_9ACTN</name>
<accession>A0ABR7M0T7</accession>
<organism evidence="2 3">
    <name type="scientific">Actinomadura alba</name>
    <dbReference type="NCBI Taxonomy" id="406431"/>
    <lineage>
        <taxon>Bacteria</taxon>
        <taxon>Bacillati</taxon>
        <taxon>Actinomycetota</taxon>
        <taxon>Actinomycetes</taxon>
        <taxon>Streptosporangiales</taxon>
        <taxon>Thermomonosporaceae</taxon>
        <taxon>Actinomadura</taxon>
    </lineage>
</organism>
<dbReference type="Proteomes" id="UP000805614">
    <property type="component" value="Unassembled WGS sequence"/>
</dbReference>
<feature type="chain" id="PRO_5046107969" evidence="1">
    <location>
        <begin position="23"/>
        <end position="371"/>
    </location>
</feature>
<dbReference type="EMBL" id="JABVEC010000047">
    <property type="protein sequence ID" value="MBC6470732.1"/>
    <property type="molecule type" value="Genomic_DNA"/>
</dbReference>
<evidence type="ECO:0000313" key="2">
    <source>
        <dbReference type="EMBL" id="MBC6470732.1"/>
    </source>
</evidence>
<sequence>MRKSSAVLAAGLGVILTTAVVAVVTSDETNNAAVSAAAGADTSWNIARSSTYSGSSQISDITATPDGGMWSVGNLTTQQQPLVERLTPQGWTRLAIPASMHNVRPTVIGASSAANVWLGGTQTTTGDNRLLRWNGSSWSSIPIKNAFSLYGLAVLSAQNVWAISTSQTSPTPHAQQWNGTSWRDHTLGITPRAIGASSPSNVWVVGLAAGQPAVTRWNGSAWSTVPFPEIPGIVSSEMAPAFRDVQVISDRDVWAVGSIPVKDSTGKLTTRSLFAHWDGSDWSTQLGANGTGYTEIEQDGAGGLWLRHGTVMRHRTAGGVWTTENLAVPTGKKGTVYGLALQPGTKTVWAVGLTQPGRESSFDGVYWRNND</sequence>
<evidence type="ECO:0000256" key="1">
    <source>
        <dbReference type="SAM" id="SignalP"/>
    </source>
</evidence>
<protein>
    <submittedName>
        <fullName evidence="2">Uncharacterized protein</fullName>
    </submittedName>
</protein>
<gene>
    <name evidence="2" type="ORF">HKK74_35355</name>
</gene>
<keyword evidence="1" id="KW-0732">Signal</keyword>
<evidence type="ECO:0000313" key="3">
    <source>
        <dbReference type="Proteomes" id="UP000805614"/>
    </source>
</evidence>